<evidence type="ECO:0000256" key="1">
    <source>
        <dbReference type="SAM" id="SignalP"/>
    </source>
</evidence>
<dbReference type="Proteomes" id="UP000295198">
    <property type="component" value="Unassembled WGS sequence"/>
</dbReference>
<evidence type="ECO:0000313" key="2">
    <source>
        <dbReference type="EMBL" id="RYP82568.1"/>
    </source>
</evidence>
<sequence length="166" mass="18086">MRTLLKLAVTAVALALTGLAVPAHAMTYTQGAYSQTTFGFSCDDGDDAADGGTIYVTVTGREKRPSDKHFRTFRVKTYLIAQEKTYNGTWVDVASTKAAVGKRGRMVNVGAYNISAYQWNGIKAPELALAVGGNDDLFRAKVVTKVYDDEWVNIATLTTYEGQCRL</sequence>
<protein>
    <submittedName>
        <fullName evidence="2">Uncharacterized protein</fullName>
    </submittedName>
</protein>
<proteinExistence type="predicted"/>
<dbReference type="RefSeq" id="WP_134720537.1">
    <property type="nucleotide sequence ID" value="NZ_SDKM01000045.1"/>
</dbReference>
<dbReference type="EMBL" id="SDKM01000045">
    <property type="protein sequence ID" value="RYP82568.1"/>
    <property type="molecule type" value="Genomic_DNA"/>
</dbReference>
<organism evidence="2 3">
    <name type="scientific">Nocardioides guangzhouensis</name>
    <dbReference type="NCBI Taxonomy" id="2497878"/>
    <lineage>
        <taxon>Bacteria</taxon>
        <taxon>Bacillati</taxon>
        <taxon>Actinomycetota</taxon>
        <taxon>Actinomycetes</taxon>
        <taxon>Propionibacteriales</taxon>
        <taxon>Nocardioidaceae</taxon>
        <taxon>Nocardioides</taxon>
    </lineage>
</organism>
<keyword evidence="1" id="KW-0732">Signal</keyword>
<accession>A0A4Q4Z558</accession>
<feature type="chain" id="PRO_5020456200" evidence="1">
    <location>
        <begin position="26"/>
        <end position="166"/>
    </location>
</feature>
<keyword evidence="3" id="KW-1185">Reference proteome</keyword>
<feature type="signal peptide" evidence="1">
    <location>
        <begin position="1"/>
        <end position="25"/>
    </location>
</feature>
<gene>
    <name evidence="2" type="ORF">EKO23_21525</name>
</gene>
<dbReference type="AlphaFoldDB" id="A0A4Q4Z558"/>
<comment type="caution">
    <text evidence="2">The sequence shown here is derived from an EMBL/GenBank/DDBJ whole genome shotgun (WGS) entry which is preliminary data.</text>
</comment>
<name>A0A4Q4Z558_9ACTN</name>
<reference evidence="2 3" key="1">
    <citation type="submission" date="2019-01" db="EMBL/GenBank/DDBJ databases">
        <title>Nocardioides guangzhouensis sp. nov., an actinobacterium isolated from soil.</title>
        <authorList>
            <person name="Fu Y."/>
            <person name="Cai Y."/>
            <person name="Lin Z."/>
            <person name="Chen P."/>
        </authorList>
    </citation>
    <scope>NUCLEOTIDE SEQUENCE [LARGE SCALE GENOMIC DNA]</scope>
    <source>
        <strain evidence="2 3">130</strain>
    </source>
</reference>
<evidence type="ECO:0000313" key="3">
    <source>
        <dbReference type="Proteomes" id="UP000295198"/>
    </source>
</evidence>